<dbReference type="InterPro" id="IPR002813">
    <property type="entry name" value="Arg_biosynth_ArgJ"/>
</dbReference>
<dbReference type="PANTHER" id="PTHR23100:SF0">
    <property type="entry name" value="ARGININE BIOSYNTHESIS BIFUNCTIONAL PROTEIN ARGJ, MITOCHONDRIAL"/>
    <property type="match status" value="1"/>
</dbReference>
<dbReference type="SUPFAM" id="SSF56266">
    <property type="entry name" value="DmpA/ArgJ-like"/>
    <property type="match status" value="1"/>
</dbReference>
<evidence type="ECO:0000256" key="8">
    <source>
        <dbReference type="HAMAP-Rule" id="MF_01106"/>
    </source>
</evidence>
<feature type="chain" id="PRO_5023258344" description="Arginine biosynthesis bifunctional protein ArgJ beta chain" evidence="8">
    <location>
        <begin position="181"/>
        <end position="383"/>
    </location>
</feature>
<gene>
    <name evidence="8 9" type="primary">argJ</name>
    <name evidence="9" type="ORF">Bravens_01757</name>
</gene>
<keyword evidence="8" id="KW-0055">Arginine biosynthesis</keyword>
<keyword evidence="8" id="KW-0511">Multifunctional enzyme</keyword>
<feature type="binding site" evidence="8">
    <location>
        <position position="260"/>
    </location>
    <ligand>
        <name>substrate</name>
    </ligand>
</feature>
<dbReference type="GO" id="GO:0005737">
    <property type="term" value="C:cytoplasm"/>
    <property type="evidence" value="ECO:0007669"/>
    <property type="project" value="UniProtKB-SubCell"/>
</dbReference>
<comment type="subcellular location">
    <subcellularLocation>
        <location evidence="1 8">Cytoplasm</location>
    </subcellularLocation>
</comment>
<evidence type="ECO:0000256" key="2">
    <source>
        <dbReference type="ARBA" id="ARBA00006774"/>
    </source>
</evidence>
<dbReference type="InterPro" id="IPR042195">
    <property type="entry name" value="ArgJ_beta_C"/>
</dbReference>
<feature type="active site" description="Nucleophile" evidence="8">
    <location>
        <position position="181"/>
    </location>
</feature>
<keyword evidence="10" id="KW-1185">Reference proteome</keyword>
<dbReference type="RefSeq" id="WP_062022517.1">
    <property type="nucleotide sequence ID" value="NZ_LQQC01000012.1"/>
</dbReference>
<dbReference type="FunFam" id="3.10.20.340:FF:000003">
    <property type="entry name" value="Arginine biosynthesis bifunctional protein ArgJ"/>
    <property type="match status" value="1"/>
</dbReference>
<keyword evidence="4 8" id="KW-0963">Cytoplasm</keyword>
<feature type="site" description="Involved in the stabilization of negative charge on the oxyanion by the formation of the oxyanion hole" evidence="8">
    <location>
        <position position="109"/>
    </location>
</feature>
<accession>A0A150H546</accession>
<evidence type="ECO:0000256" key="5">
    <source>
        <dbReference type="ARBA" id="ARBA00022679"/>
    </source>
</evidence>
<reference evidence="9 10" key="1">
    <citation type="submission" date="2016-01" db="EMBL/GenBank/DDBJ databases">
        <title>Use of Whole Genome Sequencing to ascertain that Brevibacterium massiliense (Roux, Raoult 2009) is a later heterotypic synonym of Brevibacterium ravenspurgense (Mages 2008).</title>
        <authorList>
            <person name="Bernier A.-M."/>
            <person name="Burdz T."/>
            <person name="Huynh C."/>
            <person name="Pachecho A.L."/>
            <person name="Wiebe D."/>
            <person name="Bonner C."/>
            <person name="Bernard K."/>
        </authorList>
    </citation>
    <scope>NUCLEOTIDE SEQUENCE [LARGE SCALE GENOMIC DNA]</scope>
    <source>
        <strain evidence="9 10">CCUG56047</strain>
    </source>
</reference>
<evidence type="ECO:0000256" key="4">
    <source>
        <dbReference type="ARBA" id="ARBA00022490"/>
    </source>
</evidence>
<organism evidence="9 10">
    <name type="scientific">Brevibacterium ravenspurgense</name>
    <dbReference type="NCBI Taxonomy" id="479117"/>
    <lineage>
        <taxon>Bacteria</taxon>
        <taxon>Bacillati</taxon>
        <taxon>Actinomycetota</taxon>
        <taxon>Actinomycetes</taxon>
        <taxon>Micrococcales</taxon>
        <taxon>Brevibacteriaceae</taxon>
        <taxon>Brevibacterium</taxon>
    </lineage>
</organism>
<dbReference type="GO" id="GO:0004358">
    <property type="term" value="F:L-glutamate N-acetyltransferase activity, acting on acetyl-L-ornithine as donor"/>
    <property type="evidence" value="ECO:0007669"/>
    <property type="project" value="UniProtKB-UniRule"/>
</dbReference>
<dbReference type="Pfam" id="PF01960">
    <property type="entry name" value="ArgJ"/>
    <property type="match status" value="1"/>
</dbReference>
<comment type="pathway">
    <text evidence="8">Amino-acid biosynthesis; L-arginine biosynthesis; L-ornithine and N-acetyl-L-glutamate from L-glutamate and N(2)-acetyl-L-ornithine (cyclic): step 1/1.</text>
</comment>
<dbReference type="PATRIC" id="fig|479117.4.peg.1742"/>
<feature type="site" description="Involved in the stabilization of negative charge on the oxyanion by the formation of the oxyanion hole" evidence="8">
    <location>
        <position position="110"/>
    </location>
</feature>
<dbReference type="GO" id="GO:0004042">
    <property type="term" value="F:L-glutamate N-acetyltransferase activity"/>
    <property type="evidence" value="ECO:0007669"/>
    <property type="project" value="UniProtKB-UniRule"/>
</dbReference>
<dbReference type="GO" id="GO:0006526">
    <property type="term" value="P:L-arginine biosynthetic process"/>
    <property type="evidence" value="ECO:0007669"/>
    <property type="project" value="UniProtKB-UniRule"/>
</dbReference>
<dbReference type="Gene3D" id="3.60.70.12">
    <property type="entry name" value="L-amino peptidase D-ALA esterase/amidase"/>
    <property type="match status" value="1"/>
</dbReference>
<comment type="catalytic activity">
    <reaction evidence="8">
        <text>L-glutamate + acetyl-CoA = N-acetyl-L-glutamate + CoA + H(+)</text>
        <dbReference type="Rhea" id="RHEA:24292"/>
        <dbReference type="ChEBI" id="CHEBI:15378"/>
        <dbReference type="ChEBI" id="CHEBI:29985"/>
        <dbReference type="ChEBI" id="CHEBI:44337"/>
        <dbReference type="ChEBI" id="CHEBI:57287"/>
        <dbReference type="ChEBI" id="CHEBI:57288"/>
        <dbReference type="EC" id="2.3.1.1"/>
    </reaction>
</comment>
<sequence length="383" mass="39282">MSVTAVPGFRAAGTSVGIKPTGKKDFAVVINDGPSMNAAAVYTSNKCKANPVKWSQPRTSDGQVRAAIINSGCANCFTGDFGFETTKLTAHAVADAVGCNADDVLVCSTGLIGTGGEDFRSRLVEGVPGLVESASAEGGSDAAEAILTTDSVSKEALAEGTGYTIGAMAKGAGMLAPSLATMIVVITTDAKLSPEQLDRALRSATAKSFDRLDSDGCQSTNDTVALLSSGAGAEADEAEFTALLTEVCTDLARQLMADAEGAAHDVEITVTGAVSEDDAVEVGRAVSRSNLVKTALAGEDPNWGRVLAQVGTADAKFDPENLDVSFNGVQVCRATAPHEDAAKVKFGRTITIEINLNSGQAEATIFTNDLTHEYVTENSSAAS</sequence>
<feature type="binding site" evidence="8">
    <location>
        <position position="148"/>
    </location>
    <ligand>
        <name>substrate</name>
    </ligand>
</feature>
<dbReference type="EMBL" id="LQQC01000012">
    <property type="protein sequence ID" value="KXZ57239.1"/>
    <property type="molecule type" value="Genomic_DNA"/>
</dbReference>
<dbReference type="InterPro" id="IPR016117">
    <property type="entry name" value="ArgJ-like_dom_sf"/>
</dbReference>
<dbReference type="EC" id="2.3.1.35" evidence="8"/>
<dbReference type="EC" id="2.3.1.1" evidence="8"/>
<dbReference type="AlphaFoldDB" id="A0A150H546"/>
<dbReference type="NCBIfam" id="TIGR00120">
    <property type="entry name" value="ArgJ"/>
    <property type="match status" value="1"/>
</dbReference>
<feature type="binding site" evidence="8">
    <location>
        <position position="378"/>
    </location>
    <ligand>
        <name>substrate</name>
    </ligand>
</feature>
<evidence type="ECO:0000313" key="9">
    <source>
        <dbReference type="EMBL" id="KXZ57239.1"/>
    </source>
</evidence>
<feature type="chain" id="PRO_5023258345" description="Arginine biosynthesis bifunctional protein ArgJ alpha chain" evidence="8">
    <location>
        <begin position="1"/>
        <end position="180"/>
    </location>
</feature>
<dbReference type="Gene3D" id="3.10.20.340">
    <property type="entry name" value="ArgJ beta chain, C-terminal domain"/>
    <property type="match status" value="1"/>
</dbReference>
<evidence type="ECO:0000313" key="10">
    <source>
        <dbReference type="Proteomes" id="UP000243589"/>
    </source>
</evidence>
<dbReference type="PANTHER" id="PTHR23100">
    <property type="entry name" value="ARGININE BIOSYNTHESIS BIFUNCTIONAL PROTEIN ARGJ"/>
    <property type="match status" value="1"/>
</dbReference>
<comment type="function">
    <text evidence="8">Catalyzes two activities which are involved in the cyclic version of arginine biosynthesis: the synthesis of N-acetylglutamate from glutamate and acetyl-CoA as the acetyl donor, and of ornithine by transacetylation between N(2)-acetylornithine and glutamate.</text>
</comment>
<feature type="binding site" evidence="8">
    <location>
        <position position="181"/>
    </location>
    <ligand>
        <name>substrate</name>
    </ligand>
</feature>
<dbReference type="GO" id="GO:0006592">
    <property type="term" value="P:ornithine biosynthetic process"/>
    <property type="evidence" value="ECO:0007669"/>
    <property type="project" value="TreeGrafter"/>
</dbReference>
<name>A0A150H546_9MICO</name>
<evidence type="ECO:0000256" key="7">
    <source>
        <dbReference type="ARBA" id="ARBA00023315"/>
    </source>
</evidence>
<evidence type="ECO:0000256" key="6">
    <source>
        <dbReference type="ARBA" id="ARBA00022813"/>
    </source>
</evidence>
<keyword evidence="8" id="KW-0028">Amino-acid biosynthesis</keyword>
<feature type="binding site" evidence="8">
    <location>
        <position position="383"/>
    </location>
    <ligand>
        <name>substrate</name>
    </ligand>
</feature>
<protein>
    <recommendedName>
        <fullName evidence="8">Arginine biosynthesis bifunctional protein ArgJ</fullName>
    </recommendedName>
    <domain>
        <recommendedName>
            <fullName evidence="8">Glutamate N-acetyltransferase</fullName>
            <ecNumber evidence="8">2.3.1.35</ecNumber>
        </recommendedName>
        <alternativeName>
            <fullName evidence="8">Ornithine acetyltransferase</fullName>
            <shortName evidence="8">OATase</shortName>
        </alternativeName>
        <alternativeName>
            <fullName evidence="8">Ornithine transacetylase</fullName>
        </alternativeName>
    </domain>
    <domain>
        <recommendedName>
            <fullName evidence="8">Amino-acid acetyltransferase</fullName>
            <ecNumber evidence="8">2.3.1.1</ecNumber>
        </recommendedName>
        <alternativeName>
            <fullName evidence="8">N-acetylglutamate synthase</fullName>
            <shortName evidence="8">AGSase</shortName>
        </alternativeName>
    </domain>
    <component>
        <recommendedName>
            <fullName evidence="8">Arginine biosynthesis bifunctional protein ArgJ alpha chain</fullName>
        </recommendedName>
    </component>
    <component>
        <recommendedName>
            <fullName evidence="8">Arginine biosynthesis bifunctional protein ArgJ beta chain</fullName>
        </recommendedName>
    </component>
</protein>
<dbReference type="CDD" id="cd02152">
    <property type="entry name" value="OAT"/>
    <property type="match status" value="1"/>
</dbReference>
<feature type="binding site" evidence="8">
    <location>
        <position position="170"/>
    </location>
    <ligand>
        <name>substrate</name>
    </ligand>
</feature>
<keyword evidence="6 8" id="KW-0068">Autocatalytic cleavage</keyword>
<comment type="pathway">
    <text evidence="8">Amino-acid biosynthesis; L-arginine biosynthesis; N(2)-acetyl-L-ornithine from L-glutamate: step 1/4.</text>
</comment>
<keyword evidence="5 8" id="KW-0808">Transferase</keyword>
<dbReference type="UniPathway" id="UPA00068">
    <property type="reaction ID" value="UER00106"/>
</dbReference>
<evidence type="ECO:0000256" key="1">
    <source>
        <dbReference type="ARBA" id="ARBA00004496"/>
    </source>
</evidence>
<dbReference type="HAMAP" id="MF_01106">
    <property type="entry name" value="ArgJ"/>
    <property type="match status" value="1"/>
</dbReference>
<comment type="subunit">
    <text evidence="3 8">Heterotetramer of two alpha and two beta chains.</text>
</comment>
<proteinExistence type="inferred from homology"/>
<comment type="caution">
    <text evidence="9">The sequence shown here is derived from an EMBL/GenBank/DDBJ whole genome shotgun (WGS) entry which is preliminary data.</text>
</comment>
<keyword evidence="7 8" id="KW-0012">Acyltransferase</keyword>
<comment type="similarity">
    <text evidence="2 8">Belongs to the ArgJ family.</text>
</comment>
<feature type="site" description="Cleavage; by autolysis" evidence="8">
    <location>
        <begin position="180"/>
        <end position="181"/>
    </location>
</feature>
<comment type="catalytic activity">
    <reaction evidence="8">
        <text>N(2)-acetyl-L-ornithine + L-glutamate = N-acetyl-L-glutamate + L-ornithine</text>
        <dbReference type="Rhea" id="RHEA:15349"/>
        <dbReference type="ChEBI" id="CHEBI:29985"/>
        <dbReference type="ChEBI" id="CHEBI:44337"/>
        <dbReference type="ChEBI" id="CHEBI:46911"/>
        <dbReference type="ChEBI" id="CHEBI:57805"/>
        <dbReference type="EC" id="2.3.1.35"/>
    </reaction>
</comment>
<dbReference type="NCBIfam" id="NF003802">
    <property type="entry name" value="PRK05388.1"/>
    <property type="match status" value="1"/>
</dbReference>
<dbReference type="Proteomes" id="UP000243589">
    <property type="component" value="Unassembled WGS sequence"/>
</dbReference>
<evidence type="ECO:0000256" key="3">
    <source>
        <dbReference type="ARBA" id="ARBA00011475"/>
    </source>
</evidence>